<evidence type="ECO:0000256" key="5">
    <source>
        <dbReference type="SAM" id="Phobius"/>
    </source>
</evidence>
<dbReference type="AlphaFoldDB" id="Q223I4"/>
<evidence type="ECO:0000313" key="8">
    <source>
        <dbReference type="Proteomes" id="UP000008332"/>
    </source>
</evidence>
<keyword evidence="2 5" id="KW-0812">Transmembrane</keyword>
<keyword evidence="3 5" id="KW-1133">Transmembrane helix</keyword>
<accession>Q223I4</accession>
<sequence>MTYLILGLIVFLGVHSVRIVADDWRTQTRARIGPLAWKGLYSVLSLLGFALIVWGFGLARQQPVQLWSPPVALRHLASLLTLLSFVLLAAAYVPGNIIKERIHHPMVLGVKLWALAHLLANGNLGHVVLFGSFLAWAIVDFTASRRRDRTLGTRYPGGTAGATGITVALGVGAWIAFALWLHGLLIGVRPLG</sequence>
<dbReference type="OrthoDB" id="5293641at2"/>
<dbReference type="HOGENOM" id="CLU_104582_1_0_4"/>
<name>Q223I4_ALBFT</name>
<dbReference type="Pfam" id="PF07298">
    <property type="entry name" value="NnrU"/>
    <property type="match status" value="1"/>
</dbReference>
<evidence type="ECO:0000256" key="1">
    <source>
        <dbReference type="ARBA" id="ARBA00004141"/>
    </source>
</evidence>
<keyword evidence="8" id="KW-1185">Reference proteome</keyword>
<evidence type="ECO:0000256" key="2">
    <source>
        <dbReference type="ARBA" id="ARBA00022692"/>
    </source>
</evidence>
<reference evidence="8" key="1">
    <citation type="submission" date="2006-02" db="EMBL/GenBank/DDBJ databases">
        <title>Complete sequence of chromosome of Rhodoferax ferrireducens DSM 15236.</title>
        <authorList>
            <person name="Copeland A."/>
            <person name="Lucas S."/>
            <person name="Lapidus A."/>
            <person name="Barry K."/>
            <person name="Detter J.C."/>
            <person name="Glavina del Rio T."/>
            <person name="Hammon N."/>
            <person name="Israni S."/>
            <person name="Pitluck S."/>
            <person name="Brettin T."/>
            <person name="Bruce D."/>
            <person name="Han C."/>
            <person name="Tapia R."/>
            <person name="Gilna P."/>
            <person name="Kiss H."/>
            <person name="Schmutz J."/>
            <person name="Larimer F."/>
            <person name="Land M."/>
            <person name="Kyrpides N."/>
            <person name="Ivanova N."/>
            <person name="Richardson P."/>
        </authorList>
    </citation>
    <scope>NUCLEOTIDE SEQUENCE [LARGE SCALE GENOMIC DNA]</scope>
    <source>
        <strain evidence="8">ATCC BAA-621 / DSM 15236 / T118</strain>
    </source>
</reference>
<evidence type="ECO:0000256" key="3">
    <source>
        <dbReference type="ARBA" id="ARBA00022989"/>
    </source>
</evidence>
<feature type="transmembrane region" description="Helical" evidence="5">
    <location>
        <begin position="71"/>
        <end position="93"/>
    </location>
</feature>
<dbReference type="eggNOG" id="COG4094">
    <property type="taxonomic scope" value="Bacteria"/>
</dbReference>
<dbReference type="InterPro" id="IPR009915">
    <property type="entry name" value="NnrU_dom"/>
</dbReference>
<protein>
    <submittedName>
        <fullName evidence="7">NnrU</fullName>
    </submittedName>
</protein>
<feature type="domain" description="NnrU" evidence="6">
    <location>
        <begin position="4"/>
        <end position="190"/>
    </location>
</feature>
<dbReference type="EMBL" id="CP000267">
    <property type="protein sequence ID" value="ABD67768.1"/>
    <property type="molecule type" value="Genomic_DNA"/>
</dbReference>
<comment type="subcellular location">
    <subcellularLocation>
        <location evidence="1">Membrane</location>
        <topology evidence="1">Multi-pass membrane protein</topology>
    </subcellularLocation>
</comment>
<evidence type="ECO:0000313" key="7">
    <source>
        <dbReference type="EMBL" id="ABD67768.1"/>
    </source>
</evidence>
<dbReference type="GO" id="GO:0016020">
    <property type="term" value="C:membrane"/>
    <property type="evidence" value="ECO:0007669"/>
    <property type="project" value="UniProtKB-SubCell"/>
</dbReference>
<proteinExistence type="predicted"/>
<feature type="transmembrane region" description="Helical" evidence="5">
    <location>
        <begin position="113"/>
        <end position="139"/>
    </location>
</feature>
<organism evidence="7 8">
    <name type="scientific">Albidiferax ferrireducens (strain ATCC BAA-621 / DSM 15236 / T118)</name>
    <name type="common">Rhodoferax ferrireducens</name>
    <dbReference type="NCBI Taxonomy" id="338969"/>
    <lineage>
        <taxon>Bacteria</taxon>
        <taxon>Pseudomonadati</taxon>
        <taxon>Pseudomonadota</taxon>
        <taxon>Betaproteobacteria</taxon>
        <taxon>Burkholderiales</taxon>
        <taxon>Comamonadaceae</taxon>
        <taxon>Rhodoferax</taxon>
    </lineage>
</organism>
<feature type="transmembrane region" description="Helical" evidence="5">
    <location>
        <begin position="160"/>
        <end position="181"/>
    </location>
</feature>
<evidence type="ECO:0000259" key="6">
    <source>
        <dbReference type="Pfam" id="PF07298"/>
    </source>
</evidence>
<dbReference type="RefSeq" id="WP_011462341.1">
    <property type="nucleotide sequence ID" value="NC_007908.1"/>
</dbReference>
<keyword evidence="4 5" id="KW-0472">Membrane</keyword>
<gene>
    <name evidence="7" type="ordered locus">Rfer_0006</name>
</gene>
<dbReference type="STRING" id="338969.Rfer_0006"/>
<feature type="transmembrane region" description="Helical" evidence="5">
    <location>
        <begin position="40"/>
        <end position="59"/>
    </location>
</feature>
<dbReference type="Proteomes" id="UP000008332">
    <property type="component" value="Chromosome"/>
</dbReference>
<evidence type="ECO:0000256" key="4">
    <source>
        <dbReference type="ARBA" id="ARBA00023136"/>
    </source>
</evidence>
<dbReference type="KEGG" id="rfr:Rfer_0006"/>